<feature type="region of interest" description="Disordered" evidence="1">
    <location>
        <begin position="30"/>
        <end position="58"/>
    </location>
</feature>
<feature type="chain" id="PRO_5041904119" description="Secreted protein" evidence="2">
    <location>
        <begin position="31"/>
        <end position="177"/>
    </location>
</feature>
<evidence type="ECO:0000313" key="4">
    <source>
        <dbReference type="Proteomes" id="UP000185511"/>
    </source>
</evidence>
<dbReference type="PROSITE" id="PS51257">
    <property type="entry name" value="PROKAR_LIPOPROTEIN"/>
    <property type="match status" value="1"/>
</dbReference>
<organism evidence="3 4">
    <name type="scientific">Actinoalloteichus fjordicus</name>
    <dbReference type="NCBI Taxonomy" id="1612552"/>
    <lineage>
        <taxon>Bacteria</taxon>
        <taxon>Bacillati</taxon>
        <taxon>Actinomycetota</taxon>
        <taxon>Actinomycetes</taxon>
        <taxon>Pseudonocardiales</taxon>
        <taxon>Pseudonocardiaceae</taxon>
        <taxon>Actinoalloteichus</taxon>
    </lineage>
</organism>
<evidence type="ECO:0000313" key="3">
    <source>
        <dbReference type="EMBL" id="APU12622.1"/>
    </source>
</evidence>
<gene>
    <name evidence="3" type="ORF">UA74_02675</name>
</gene>
<name>A0AAC9PQ64_9PSEU</name>
<dbReference type="AlphaFoldDB" id="A0AAC9PQ64"/>
<reference evidence="4" key="1">
    <citation type="submission" date="2016-06" db="EMBL/GenBank/DDBJ databases">
        <title>Complete genome sequence of Actinoalloteichus fjordicus DSM 46855 (=ADI127-17), type strain of the new species Actinoalloteichus fjordicus.</title>
        <authorList>
            <person name="Ruckert C."/>
            <person name="Nouioui I."/>
            <person name="Willmese J."/>
            <person name="van Wezel G."/>
            <person name="Klenk H.-P."/>
            <person name="Kalinowski J."/>
            <person name="Zotchev S.B."/>
        </authorList>
    </citation>
    <scope>NUCLEOTIDE SEQUENCE [LARGE SCALE GENOMIC DNA]</scope>
    <source>
        <strain evidence="4">ADI127-7</strain>
    </source>
</reference>
<keyword evidence="2" id="KW-0732">Signal</keyword>
<dbReference type="RefSeq" id="WP_075738566.1">
    <property type="nucleotide sequence ID" value="NZ_CP016076.1"/>
</dbReference>
<protein>
    <recommendedName>
        <fullName evidence="5">Secreted protein</fullName>
    </recommendedName>
</protein>
<evidence type="ECO:0000256" key="1">
    <source>
        <dbReference type="SAM" id="MobiDB-lite"/>
    </source>
</evidence>
<evidence type="ECO:0000256" key="2">
    <source>
        <dbReference type="SAM" id="SignalP"/>
    </source>
</evidence>
<keyword evidence="4" id="KW-1185">Reference proteome</keyword>
<dbReference type="Proteomes" id="UP000185511">
    <property type="component" value="Chromosome"/>
</dbReference>
<feature type="compositionally biased region" description="Low complexity" evidence="1">
    <location>
        <begin position="36"/>
        <end position="53"/>
    </location>
</feature>
<evidence type="ECO:0008006" key="5">
    <source>
        <dbReference type="Google" id="ProtNLM"/>
    </source>
</evidence>
<dbReference type="KEGG" id="acad:UA74_02675"/>
<sequence>MRIKNRWTTRSALLALPLAVLLLGACGGTAEEDDAASSGSSESSSGPTGGDSEAATDEDFMEWQLSHASCMRDNGIDMPDPEGDAGSLSIELESVDTDAWMAASEICREELGDPPMVDDGRTPEERLEQQLETAACLRENGFDIADPQPDTAMEIPADAPDEVLSECGIGMSTGAGS</sequence>
<proteinExistence type="predicted"/>
<feature type="signal peptide" evidence="2">
    <location>
        <begin position="1"/>
        <end position="30"/>
    </location>
</feature>
<accession>A0AAC9PQ64</accession>
<dbReference type="EMBL" id="CP016076">
    <property type="protein sequence ID" value="APU12622.1"/>
    <property type="molecule type" value="Genomic_DNA"/>
</dbReference>